<feature type="DNA-binding region" description="H-T-H motif" evidence="2">
    <location>
        <begin position="241"/>
        <end position="260"/>
    </location>
</feature>
<dbReference type="InterPro" id="IPR050109">
    <property type="entry name" value="HTH-type_TetR-like_transc_reg"/>
</dbReference>
<dbReference type="PANTHER" id="PTHR30055">
    <property type="entry name" value="HTH-TYPE TRANSCRIPTIONAL REGULATOR RUTR"/>
    <property type="match status" value="1"/>
</dbReference>
<evidence type="ECO:0000256" key="2">
    <source>
        <dbReference type="PROSITE-ProRule" id="PRU00335"/>
    </source>
</evidence>
<dbReference type="InterPro" id="IPR009057">
    <property type="entry name" value="Homeodomain-like_sf"/>
</dbReference>
<dbReference type="PANTHER" id="PTHR30055:SF184">
    <property type="entry name" value="HTH-TYPE TRANSCRIPTIONAL REGULATOR ETHR"/>
    <property type="match status" value="1"/>
</dbReference>
<dbReference type="SUPFAM" id="SSF46689">
    <property type="entry name" value="Homeodomain-like"/>
    <property type="match status" value="2"/>
</dbReference>
<keyword evidence="5" id="KW-1185">Reference proteome</keyword>
<dbReference type="Pfam" id="PF21313">
    <property type="entry name" value="EthR_C"/>
    <property type="match status" value="1"/>
</dbReference>
<feature type="domain" description="HTH tetR-type" evidence="3">
    <location>
        <begin position="1"/>
        <end position="52"/>
    </location>
</feature>
<keyword evidence="1 2" id="KW-0238">DNA-binding</keyword>
<evidence type="ECO:0000313" key="4">
    <source>
        <dbReference type="EMBL" id="MCZ4548495.1"/>
    </source>
</evidence>
<dbReference type="Gene3D" id="1.10.357.10">
    <property type="entry name" value="Tetracycline Repressor, domain 2"/>
    <property type="match status" value="2"/>
</dbReference>
<evidence type="ECO:0000313" key="5">
    <source>
        <dbReference type="Proteomes" id="UP001067235"/>
    </source>
</evidence>
<comment type="caution">
    <text evidence="4">The sequence shown here is derived from an EMBL/GenBank/DDBJ whole genome shotgun (WGS) entry which is preliminary data.</text>
</comment>
<dbReference type="SUPFAM" id="SSF48498">
    <property type="entry name" value="Tetracyclin repressor-like, C-terminal domain"/>
    <property type="match status" value="2"/>
</dbReference>
<gene>
    <name evidence="4" type="ORF">O4213_00775</name>
</gene>
<name>A0ABT4MNC6_GORRU</name>
<dbReference type="InterPro" id="IPR036271">
    <property type="entry name" value="Tet_transcr_reg_TetR-rel_C_sf"/>
</dbReference>
<dbReference type="Gene3D" id="1.10.10.60">
    <property type="entry name" value="Homeodomain-like"/>
    <property type="match status" value="2"/>
</dbReference>
<dbReference type="RefSeq" id="WP_301568949.1">
    <property type="nucleotide sequence ID" value="NZ_JAPWIE010000001.1"/>
</dbReference>
<organism evidence="4 5">
    <name type="scientific">Gordonia rubripertincta</name>
    <name type="common">Rhodococcus corallinus</name>
    <dbReference type="NCBI Taxonomy" id="36822"/>
    <lineage>
        <taxon>Bacteria</taxon>
        <taxon>Bacillati</taxon>
        <taxon>Actinomycetota</taxon>
        <taxon>Actinomycetes</taxon>
        <taxon>Mycobacteriales</taxon>
        <taxon>Gordoniaceae</taxon>
        <taxon>Gordonia</taxon>
    </lineage>
</organism>
<accession>A0ABT4MNC6</accession>
<dbReference type="Proteomes" id="UP001067235">
    <property type="component" value="Unassembled WGS sequence"/>
</dbReference>
<dbReference type="PROSITE" id="PS50977">
    <property type="entry name" value="HTH_TETR_2"/>
    <property type="match status" value="2"/>
</dbReference>
<feature type="DNA-binding region" description="H-T-H motif" evidence="2">
    <location>
        <begin position="15"/>
        <end position="34"/>
    </location>
</feature>
<proteinExistence type="predicted"/>
<dbReference type="InterPro" id="IPR001647">
    <property type="entry name" value="HTH_TetR"/>
</dbReference>
<reference evidence="4" key="1">
    <citation type="submission" date="2022-12" db="EMBL/GenBank/DDBJ databases">
        <authorList>
            <person name="Krivoruchko A.V."/>
            <person name="Elkin A."/>
        </authorList>
    </citation>
    <scope>NUCLEOTIDE SEQUENCE</scope>
    <source>
        <strain evidence="4">IEGM 1388</strain>
    </source>
</reference>
<dbReference type="Pfam" id="PF00440">
    <property type="entry name" value="TetR_N"/>
    <property type="match status" value="1"/>
</dbReference>
<feature type="domain" description="HTH tetR-type" evidence="3">
    <location>
        <begin position="218"/>
        <end position="278"/>
    </location>
</feature>
<dbReference type="EMBL" id="JAPWIE010000001">
    <property type="protein sequence ID" value="MCZ4548495.1"/>
    <property type="molecule type" value="Genomic_DNA"/>
</dbReference>
<sequence length="407" mass="44406">MTETLLATKPFQDITVAEIITRTPHSRSSFYHHFDGKVDVLVALASSVLDNAYRGPGLWDAQPGRPRARAMHDSIKPTIALWTDHGDVVGAVIEQMHTTPVVAQVWKGTFDKFVTAVSAQLAQQWSHEEISCRASPATMATILVCGIERTFYVSSRGLDRRLPTPESAVAAIEWITLTAVHGRKPQTVASAYAPVLPPQSHLLKAIDGTSTARAEQSDSTAGSILDALRSLLLDTPLDKVSVAKITERAQVSRSTFYFYFDNKNAAFAALYRGLAESTAAGLRRLHTIDRTNASLVETTLTEWLQIDDHAVAIMRSALHEWPRRAELRTVYREGMSAMADILETILIQDRTDGVALAGPPPDQFAAVLLWTVERSIAGALAGEDHLDDLGQVISSLSALLTSAIYGR</sequence>
<dbReference type="InterPro" id="IPR049397">
    <property type="entry name" value="EthR_C"/>
</dbReference>
<evidence type="ECO:0000256" key="1">
    <source>
        <dbReference type="ARBA" id="ARBA00023125"/>
    </source>
</evidence>
<evidence type="ECO:0000259" key="3">
    <source>
        <dbReference type="PROSITE" id="PS50977"/>
    </source>
</evidence>
<protein>
    <submittedName>
        <fullName evidence="4">TetR/AcrR family transcriptional regulator</fullName>
    </submittedName>
</protein>